<sequence>MAGSISAMFGSAVWQLVASFLKLPISGTHCIVGATIGFSLVAKGQEGVKWSELLKIVLSWFISPLLSGIMSAILFFLVRRFILHKADPVPNGLRALPVFYACTVGINLFSIMYTGAPLLGFDKLPLWGILLISAGSAVVCALVVWFFVCPRMKKKIERKYPPLCDPLGEGALTNKLPFAAGDLISPRAGAGFCGSPGTDSPPFPSAGAVQLPNGNLVQFNQAVSHQMSSSGQYQYHTVHKDSGLYKELLHKLHLAKMGDCMGDSGDKPLRRNNSYTSYTMAICGMPLDSFRAREGEPRGEEMEKLTWPAADTKKRVRMDSYTSYCNAVADTHPAADVDLNAAQVEMGIGNRKGSSSSLEEWQDQDKPEVSLLFQFLQILTACFGSFAHGGNDVSNAIGPLVALYLIYQTGDVATKVATPIWLLLYGGAGICIGLWVWGRRVIQTMGKDLTPITPSSGFSIELASALTVVIASNVGLPISTTHCKVGSVVSVGWLRSRKAVDWHLFRNIFMAWFVTVPISGPHQRCHHGCLQVRRPGSVRRLLLPRAARAVPAFRCRP</sequence>
<keyword evidence="8 9" id="KW-0472">Membrane</keyword>
<evidence type="ECO:0000313" key="11">
    <source>
        <dbReference type="Proteomes" id="UP000694400"/>
    </source>
</evidence>
<dbReference type="GO" id="GO:0016020">
    <property type="term" value="C:membrane"/>
    <property type="evidence" value="ECO:0007669"/>
    <property type="project" value="UniProtKB-SubCell"/>
</dbReference>
<comment type="function">
    <text evidence="9">Sodium-phosphate symporter.</text>
</comment>
<feature type="transmembrane region" description="Helical" evidence="9">
    <location>
        <begin position="126"/>
        <end position="149"/>
    </location>
</feature>
<dbReference type="Pfam" id="PF01384">
    <property type="entry name" value="PHO4"/>
    <property type="match status" value="1"/>
</dbReference>
<evidence type="ECO:0000256" key="9">
    <source>
        <dbReference type="RuleBase" id="RU363058"/>
    </source>
</evidence>
<dbReference type="PANTHER" id="PTHR11101:SF46">
    <property type="entry name" value="SODIUM-DEPENDENT PHOSPHATE TRANSPORTER 1"/>
    <property type="match status" value="1"/>
</dbReference>
<reference evidence="10" key="2">
    <citation type="submission" date="2025-08" db="UniProtKB">
        <authorList>
            <consortium name="Ensembl"/>
        </authorList>
    </citation>
    <scope>IDENTIFICATION</scope>
</reference>
<evidence type="ECO:0000256" key="6">
    <source>
        <dbReference type="ARBA" id="ARBA00022847"/>
    </source>
</evidence>
<keyword evidence="7 9" id="KW-1133">Transmembrane helix</keyword>
<feature type="transmembrane region" description="Helical" evidence="9">
    <location>
        <begin position="57"/>
        <end position="78"/>
    </location>
</feature>
<dbReference type="PANTHER" id="PTHR11101">
    <property type="entry name" value="PHOSPHATE TRANSPORTER"/>
    <property type="match status" value="1"/>
</dbReference>
<dbReference type="Proteomes" id="UP000694400">
    <property type="component" value="Chromosome 27"/>
</dbReference>
<keyword evidence="3 9" id="KW-0813">Transport</keyword>
<evidence type="ECO:0000256" key="7">
    <source>
        <dbReference type="ARBA" id="ARBA00022989"/>
    </source>
</evidence>
<keyword evidence="5 9" id="KW-0812">Transmembrane</keyword>
<evidence type="ECO:0000256" key="1">
    <source>
        <dbReference type="ARBA" id="ARBA00004141"/>
    </source>
</evidence>
<comment type="caution">
    <text evidence="9">Lacks conserved residue(s) required for the propagation of feature annotation.</text>
</comment>
<dbReference type="Ensembl" id="ENSAPLT00020026848.1">
    <property type="protein sequence ID" value="ENSAPLP00020024897.1"/>
    <property type="gene ID" value="ENSAPLG00020017118.1"/>
</dbReference>
<keyword evidence="6" id="KW-0769">Symport</keyword>
<accession>A0A8B9TT86</accession>
<evidence type="ECO:0000256" key="3">
    <source>
        <dbReference type="ARBA" id="ARBA00022448"/>
    </source>
</evidence>
<keyword evidence="4 9" id="KW-0592">Phosphate transport</keyword>
<evidence type="ECO:0000313" key="10">
    <source>
        <dbReference type="Ensembl" id="ENSAPLP00020024897.1"/>
    </source>
</evidence>
<proteinExistence type="inferred from homology"/>
<evidence type="ECO:0000256" key="2">
    <source>
        <dbReference type="ARBA" id="ARBA00009916"/>
    </source>
</evidence>
<dbReference type="GO" id="GO:0005315">
    <property type="term" value="F:phosphate transmembrane transporter activity"/>
    <property type="evidence" value="ECO:0007669"/>
    <property type="project" value="InterPro"/>
</dbReference>
<evidence type="ECO:0000256" key="5">
    <source>
        <dbReference type="ARBA" id="ARBA00022692"/>
    </source>
</evidence>
<evidence type="ECO:0000256" key="4">
    <source>
        <dbReference type="ARBA" id="ARBA00022592"/>
    </source>
</evidence>
<reference evidence="10" key="3">
    <citation type="submission" date="2025-09" db="UniProtKB">
        <authorList>
            <consortium name="Ensembl"/>
        </authorList>
    </citation>
    <scope>IDENTIFICATION</scope>
</reference>
<comment type="similarity">
    <text evidence="2 9">Belongs to the inorganic phosphate transporter (PiT) (TC 2.A.20) family.</text>
</comment>
<protein>
    <recommendedName>
        <fullName evidence="9">Phosphate transporter</fullName>
    </recommendedName>
</protein>
<dbReference type="GO" id="GO:0035435">
    <property type="term" value="P:phosphate ion transmembrane transport"/>
    <property type="evidence" value="ECO:0007669"/>
    <property type="project" value="TreeGrafter"/>
</dbReference>
<dbReference type="GO" id="GO:0015293">
    <property type="term" value="F:symporter activity"/>
    <property type="evidence" value="ECO:0007669"/>
    <property type="project" value="UniProtKB-KW"/>
</dbReference>
<comment type="subcellular location">
    <subcellularLocation>
        <location evidence="1 9">Membrane</location>
        <topology evidence="1 9">Multi-pass membrane protein</topology>
    </subcellularLocation>
</comment>
<organism evidence="10 11">
    <name type="scientific">Anas platyrhynchos</name>
    <name type="common">Mallard</name>
    <name type="synonym">Anas boschas</name>
    <dbReference type="NCBI Taxonomy" id="8839"/>
    <lineage>
        <taxon>Eukaryota</taxon>
        <taxon>Metazoa</taxon>
        <taxon>Chordata</taxon>
        <taxon>Craniata</taxon>
        <taxon>Vertebrata</taxon>
        <taxon>Euteleostomi</taxon>
        <taxon>Archelosauria</taxon>
        <taxon>Archosauria</taxon>
        <taxon>Dinosauria</taxon>
        <taxon>Saurischia</taxon>
        <taxon>Theropoda</taxon>
        <taxon>Coelurosauria</taxon>
        <taxon>Aves</taxon>
        <taxon>Neognathae</taxon>
        <taxon>Galloanserae</taxon>
        <taxon>Anseriformes</taxon>
        <taxon>Anatidae</taxon>
        <taxon>Anatinae</taxon>
        <taxon>Anas</taxon>
    </lineage>
</organism>
<feature type="transmembrane region" description="Helical" evidence="9">
    <location>
        <begin position="98"/>
        <end position="120"/>
    </location>
</feature>
<name>A0A8B9TT86_ANAPL</name>
<feature type="transmembrane region" description="Helical" evidence="9">
    <location>
        <begin position="420"/>
        <end position="437"/>
    </location>
</feature>
<dbReference type="AlphaFoldDB" id="A0A8B9TT86"/>
<reference evidence="10" key="1">
    <citation type="submission" date="2019-08" db="EMBL/GenBank/DDBJ databases">
        <title>Three high-quality genomes provides insights into domestication of ducks.</title>
        <authorList>
            <person name="Hou Z.C."/>
            <person name="Zhu F."/>
            <person name="Yin Z.T."/>
            <person name="Zhang F."/>
        </authorList>
    </citation>
    <scope>NUCLEOTIDE SEQUENCE [LARGE SCALE GENOMIC DNA]</scope>
</reference>
<evidence type="ECO:0000256" key="8">
    <source>
        <dbReference type="ARBA" id="ARBA00023136"/>
    </source>
</evidence>
<dbReference type="InterPro" id="IPR001204">
    <property type="entry name" value="Phos_transporter"/>
</dbReference>